<dbReference type="AlphaFoldDB" id="A0A644YVM0"/>
<comment type="caution">
    <text evidence="1">The sequence shown here is derived from an EMBL/GenBank/DDBJ whole genome shotgun (WGS) entry which is preliminary data.</text>
</comment>
<dbReference type="EMBL" id="VSSQ01006344">
    <property type="protein sequence ID" value="MPM32379.1"/>
    <property type="molecule type" value="Genomic_DNA"/>
</dbReference>
<accession>A0A644YVM0</accession>
<name>A0A644YVM0_9ZZZZ</name>
<sequence>MRTDDGSHAVDHNLTVEMRESRFHHARHFFCVLHAAGVGNKALSAVSKAVPGMGFHPFDHFLHDLLF</sequence>
<gene>
    <name evidence="1" type="ORF">SDC9_78941</name>
</gene>
<proteinExistence type="predicted"/>
<reference evidence="1" key="1">
    <citation type="submission" date="2019-08" db="EMBL/GenBank/DDBJ databases">
        <authorList>
            <person name="Kucharzyk K."/>
            <person name="Murdoch R.W."/>
            <person name="Higgins S."/>
            <person name="Loffler F."/>
        </authorList>
    </citation>
    <scope>NUCLEOTIDE SEQUENCE</scope>
</reference>
<organism evidence="1">
    <name type="scientific">bioreactor metagenome</name>
    <dbReference type="NCBI Taxonomy" id="1076179"/>
    <lineage>
        <taxon>unclassified sequences</taxon>
        <taxon>metagenomes</taxon>
        <taxon>ecological metagenomes</taxon>
    </lineage>
</organism>
<protein>
    <submittedName>
        <fullName evidence="1">Uncharacterized protein</fullName>
    </submittedName>
</protein>
<evidence type="ECO:0000313" key="1">
    <source>
        <dbReference type="EMBL" id="MPM32379.1"/>
    </source>
</evidence>